<dbReference type="Pfam" id="PF08818">
    <property type="entry name" value="DUF1801"/>
    <property type="match status" value="1"/>
</dbReference>
<dbReference type="Proteomes" id="UP000317169">
    <property type="component" value="Unassembled WGS sequence"/>
</dbReference>
<dbReference type="Pfam" id="PF13376">
    <property type="entry name" value="OmdA"/>
    <property type="match status" value="1"/>
</dbReference>
<proteinExistence type="predicted"/>
<evidence type="ECO:0000313" key="2">
    <source>
        <dbReference type="EMBL" id="TQD38616.1"/>
    </source>
</evidence>
<dbReference type="InterPro" id="IPR016786">
    <property type="entry name" value="YdeI_bac"/>
</dbReference>
<organism evidence="2 3">
    <name type="scientific">Haloflavibacter putidus</name>
    <dbReference type="NCBI Taxonomy" id="2576776"/>
    <lineage>
        <taxon>Bacteria</taxon>
        <taxon>Pseudomonadati</taxon>
        <taxon>Bacteroidota</taxon>
        <taxon>Flavobacteriia</taxon>
        <taxon>Flavobacteriales</taxon>
        <taxon>Flavobacteriaceae</taxon>
        <taxon>Haloflavibacter</taxon>
    </lineage>
</organism>
<dbReference type="InterPro" id="IPR014922">
    <property type="entry name" value="YdhG-like"/>
</dbReference>
<dbReference type="PIRSF" id="PIRSF021308">
    <property type="entry name" value="UCP021308"/>
    <property type="match status" value="1"/>
</dbReference>
<dbReference type="EMBL" id="VIAR01000007">
    <property type="protein sequence ID" value="TQD38616.1"/>
    <property type="molecule type" value="Genomic_DNA"/>
</dbReference>
<dbReference type="Gene3D" id="3.90.1150.200">
    <property type="match status" value="1"/>
</dbReference>
<sequence length="198" mass="22913">MAVKKVEEYLEKHSKWQTQLEKLRELLKQTILTECIKWGAPVYTLNNKNVVGLGAFKEHYALWFFIGASLSHNTALLHNAQEGKTKALRQIRFTAKDSLPLNELKKYIEEAIALQEKGIKKPVKTSKKSHSLPEIVKQQFKENPELETHFKALTPGRQREYIEHINSAKQEKTKARRLEKSIPLIMAGKGLHDKYKKK</sequence>
<evidence type="ECO:0000313" key="3">
    <source>
        <dbReference type="Proteomes" id="UP000317169"/>
    </source>
</evidence>
<gene>
    <name evidence="2" type="ORF">FKR84_08170</name>
</gene>
<reference evidence="2 3" key="1">
    <citation type="submission" date="2019-06" db="EMBL/GenBank/DDBJ databases">
        <title>Flavibacter putida gen. nov., sp. nov., a novel marine bacterium of the family Flavobacteriaceae isolated from coastal seawater.</title>
        <authorList>
            <person name="Feng X."/>
        </authorList>
    </citation>
    <scope>NUCLEOTIDE SEQUENCE [LARGE SCALE GENOMIC DNA]</scope>
    <source>
        <strain evidence="2 3">PLHSN227</strain>
    </source>
</reference>
<accession>A0A507ZLR3</accession>
<name>A0A507ZLR3_9FLAO</name>
<dbReference type="SUPFAM" id="SSF159888">
    <property type="entry name" value="YdhG-like"/>
    <property type="match status" value="1"/>
</dbReference>
<keyword evidence="3" id="KW-1185">Reference proteome</keyword>
<dbReference type="OrthoDB" id="214150at2"/>
<feature type="domain" description="YdhG-like" evidence="1">
    <location>
        <begin position="16"/>
        <end position="112"/>
    </location>
</feature>
<evidence type="ECO:0000259" key="1">
    <source>
        <dbReference type="Pfam" id="PF08818"/>
    </source>
</evidence>
<comment type="caution">
    <text evidence="2">The sequence shown here is derived from an EMBL/GenBank/DDBJ whole genome shotgun (WGS) entry which is preliminary data.</text>
</comment>
<dbReference type="RefSeq" id="WP_141421811.1">
    <property type="nucleotide sequence ID" value="NZ_VIAR01000007.1"/>
</dbReference>
<dbReference type="AlphaFoldDB" id="A0A507ZLR3"/>
<protein>
    <recommendedName>
        <fullName evidence="1">YdhG-like domain-containing protein</fullName>
    </recommendedName>
</protein>